<evidence type="ECO:0000256" key="11">
    <source>
        <dbReference type="ARBA" id="ARBA00022842"/>
    </source>
</evidence>
<comment type="subunit">
    <text evidence="14">Homotetramer.</text>
</comment>
<protein>
    <recommendedName>
        <fullName evidence="14">ATP-dependent 6-phosphofructokinase</fullName>
        <shortName evidence="14">ATP-PFK</shortName>
        <shortName evidence="14">Phosphofructokinase</shortName>
        <ecNumber evidence="14">2.7.1.11</ecNumber>
    </recommendedName>
    <alternativeName>
        <fullName evidence="14">Phosphohexokinase</fullName>
    </alternativeName>
</protein>
<comment type="activity regulation">
    <text evidence="14">Allosterically activated by ADP and other diphosphonucleosides, and allosterically inhibited by phosphoenolpyruvate.</text>
</comment>
<sequence length="323" mass="34849">MKRIGVLTSGGDSQGMNAAVYATVRYAVDHGLEVYGIDLGYKGLIEGKVRKLSVTDVDDVIHRGGTILRTARCDEMKTQEGQRKAVQTLKDNGIDGLVVIGGDGSFNGAKALSTGFGVQTMGIPGTIDNDLAYTDFTLGFDTAVNVVMNTIKMLRDTMSCNDRSCIVEVMGRNCGDIALYAGITSAAEMILVPEIPFTVQQVVDRIKNNLDHGKMDNIIVLAEGAGKAEDLRAEVKKAIPGINIRSMTVGHLQRGGDASFQDRLLGVRMAAHAVQCLLDGKTNRVVGVRHNVIIDEDIVEALSERKSFNKELYALADQLVETF</sequence>
<dbReference type="HAMAP" id="MF_00339">
    <property type="entry name" value="Phosphofructokinase_I_B1"/>
    <property type="match status" value="1"/>
</dbReference>
<dbReference type="Pfam" id="PF00365">
    <property type="entry name" value="PFK"/>
    <property type="match status" value="1"/>
</dbReference>
<evidence type="ECO:0000256" key="8">
    <source>
        <dbReference type="ARBA" id="ARBA00022741"/>
    </source>
</evidence>
<dbReference type="InterPro" id="IPR022953">
    <property type="entry name" value="ATP_PFK"/>
</dbReference>
<evidence type="ECO:0000313" key="16">
    <source>
        <dbReference type="EMBL" id="HIU90580.1"/>
    </source>
</evidence>
<dbReference type="InterPro" id="IPR000023">
    <property type="entry name" value="Phosphofructokinase_dom"/>
</dbReference>
<feature type="binding site" evidence="14">
    <location>
        <position position="163"/>
    </location>
    <ligand>
        <name>substrate</name>
        <note>ligand shared between dimeric partners</note>
    </ligand>
</feature>
<dbReference type="PROSITE" id="PS00433">
    <property type="entry name" value="PHOSPHOFRUCTOKINASE"/>
    <property type="match status" value="1"/>
</dbReference>
<keyword evidence="11 14" id="KW-0460">Magnesium</keyword>
<dbReference type="PRINTS" id="PR00476">
    <property type="entry name" value="PHFRCTKINASE"/>
</dbReference>
<comment type="caution">
    <text evidence="14">Lacks conserved residue(s) required for the propagation of feature annotation.</text>
</comment>
<comment type="similarity">
    <text evidence="14">Belongs to the phosphofructokinase type A (PFKA) family. ATP-dependent PFK group I subfamily. Prokaryotic clade 'B1' sub-subfamily.</text>
</comment>
<dbReference type="GO" id="GO:0048029">
    <property type="term" value="F:monosaccharide binding"/>
    <property type="evidence" value="ECO:0007669"/>
    <property type="project" value="TreeGrafter"/>
</dbReference>
<feature type="active site" description="Proton acceptor" evidence="14">
    <location>
        <position position="128"/>
    </location>
</feature>
<dbReference type="GO" id="GO:0042802">
    <property type="term" value="F:identical protein binding"/>
    <property type="evidence" value="ECO:0007669"/>
    <property type="project" value="TreeGrafter"/>
</dbReference>
<reference evidence="16" key="1">
    <citation type="submission" date="2020-10" db="EMBL/GenBank/DDBJ databases">
        <authorList>
            <person name="Gilroy R."/>
        </authorList>
    </citation>
    <scope>NUCLEOTIDE SEQUENCE</scope>
    <source>
        <strain evidence="16">ChiHjej12B11-7776</strain>
    </source>
</reference>
<dbReference type="GO" id="GO:0061621">
    <property type="term" value="P:canonical glycolysis"/>
    <property type="evidence" value="ECO:0007669"/>
    <property type="project" value="TreeGrafter"/>
</dbReference>
<keyword evidence="9 14" id="KW-0418">Kinase</keyword>
<dbReference type="EC" id="2.7.1.11" evidence="14"/>
<dbReference type="EMBL" id="DVOC01000018">
    <property type="protein sequence ID" value="HIU90580.1"/>
    <property type="molecule type" value="Genomic_DNA"/>
</dbReference>
<feature type="binding site" description="in other chain" evidence="14">
    <location>
        <position position="155"/>
    </location>
    <ligand>
        <name>ADP</name>
        <dbReference type="ChEBI" id="CHEBI:456216"/>
        <note>allosteric activator; ligand shared between dimeric partners</note>
    </ligand>
</feature>
<comment type="caution">
    <text evidence="16">The sequence shown here is derived from an EMBL/GenBank/DDBJ whole genome shotgun (WGS) entry which is preliminary data.</text>
</comment>
<keyword evidence="8 14" id="KW-0547">Nucleotide-binding</keyword>
<dbReference type="PANTHER" id="PTHR13697">
    <property type="entry name" value="PHOSPHOFRUCTOKINASE"/>
    <property type="match status" value="1"/>
</dbReference>
<comment type="pathway">
    <text evidence="3 14">Carbohydrate degradation; glycolysis; D-glyceraldehyde 3-phosphate and glycerone phosphate from D-glucose: step 3/4.</text>
</comment>
<keyword evidence="6 14" id="KW-0808">Transferase</keyword>
<comment type="catalytic activity">
    <reaction evidence="13 14">
        <text>beta-D-fructose 6-phosphate + ATP = beta-D-fructose 1,6-bisphosphate + ADP + H(+)</text>
        <dbReference type="Rhea" id="RHEA:16109"/>
        <dbReference type="ChEBI" id="CHEBI:15378"/>
        <dbReference type="ChEBI" id="CHEBI:30616"/>
        <dbReference type="ChEBI" id="CHEBI:32966"/>
        <dbReference type="ChEBI" id="CHEBI:57634"/>
        <dbReference type="ChEBI" id="CHEBI:456216"/>
        <dbReference type="EC" id="2.7.1.11"/>
    </reaction>
</comment>
<gene>
    <name evidence="14" type="primary">pfkA</name>
    <name evidence="16" type="ORF">IAC72_01005</name>
</gene>
<evidence type="ECO:0000256" key="9">
    <source>
        <dbReference type="ARBA" id="ARBA00022777"/>
    </source>
</evidence>
<organism evidence="16 17">
    <name type="scientific">Candidatus Fimimonas merdipullorum</name>
    <dbReference type="NCBI Taxonomy" id="2840822"/>
    <lineage>
        <taxon>Bacteria</taxon>
        <taxon>Pseudomonadati</taxon>
        <taxon>Myxococcota</taxon>
        <taxon>Myxococcia</taxon>
        <taxon>Myxococcales</taxon>
        <taxon>Cystobacterineae</taxon>
        <taxon>Myxococcaceae</taxon>
        <taxon>Myxococcaceae incertae sedis</taxon>
        <taxon>Candidatus Fimimonas</taxon>
    </lineage>
</organism>
<feature type="binding site" evidence="14">
    <location>
        <position position="103"/>
    </location>
    <ligand>
        <name>Mg(2+)</name>
        <dbReference type="ChEBI" id="CHEBI:18420"/>
        <note>catalytic</note>
    </ligand>
</feature>
<feature type="binding site" description="in other chain" evidence="14">
    <location>
        <begin position="214"/>
        <end position="216"/>
    </location>
    <ligand>
        <name>ADP</name>
        <dbReference type="ChEBI" id="CHEBI:456216"/>
        <note>allosteric activator; ligand shared between dimeric partners</note>
    </ligand>
</feature>
<evidence type="ECO:0000256" key="5">
    <source>
        <dbReference type="ARBA" id="ARBA00022533"/>
    </source>
</evidence>
<dbReference type="FunFam" id="3.40.50.460:FF:000002">
    <property type="entry name" value="ATP-dependent 6-phosphofructokinase"/>
    <property type="match status" value="1"/>
</dbReference>
<evidence type="ECO:0000256" key="13">
    <source>
        <dbReference type="ARBA" id="ARBA00048070"/>
    </source>
</evidence>
<evidence type="ECO:0000259" key="15">
    <source>
        <dbReference type="Pfam" id="PF00365"/>
    </source>
</evidence>
<dbReference type="InterPro" id="IPR012003">
    <property type="entry name" value="ATP_PFK_prok-type"/>
</dbReference>
<evidence type="ECO:0000256" key="6">
    <source>
        <dbReference type="ARBA" id="ARBA00022679"/>
    </source>
</evidence>
<keyword evidence="7 14" id="KW-0479">Metal-binding</keyword>
<evidence type="ECO:0000256" key="2">
    <source>
        <dbReference type="ARBA" id="ARBA00004496"/>
    </source>
</evidence>
<evidence type="ECO:0000256" key="10">
    <source>
        <dbReference type="ARBA" id="ARBA00022840"/>
    </source>
</evidence>
<dbReference type="PIRSF" id="PIRSF000532">
    <property type="entry name" value="ATP_PFK_prok"/>
    <property type="match status" value="1"/>
</dbReference>
<dbReference type="Proteomes" id="UP000886852">
    <property type="component" value="Unassembled WGS sequence"/>
</dbReference>
<dbReference type="GO" id="GO:0006002">
    <property type="term" value="P:fructose 6-phosphate metabolic process"/>
    <property type="evidence" value="ECO:0007669"/>
    <property type="project" value="InterPro"/>
</dbReference>
<comment type="subcellular location">
    <subcellularLocation>
        <location evidence="2 14">Cytoplasm</location>
    </subcellularLocation>
</comment>
<keyword evidence="4 14" id="KW-0963">Cytoplasm</keyword>
<dbReference type="InterPro" id="IPR012828">
    <property type="entry name" value="PFKA_ATP_prok"/>
</dbReference>
<dbReference type="GO" id="GO:0005945">
    <property type="term" value="C:6-phosphofructokinase complex"/>
    <property type="evidence" value="ECO:0007669"/>
    <property type="project" value="TreeGrafter"/>
</dbReference>
<dbReference type="AlphaFoldDB" id="A0A9D1SPG8"/>
<keyword evidence="12 14" id="KW-0324">Glycolysis</keyword>
<keyword evidence="5 14" id="KW-0021">Allosteric enzyme</keyword>
<feature type="binding site" description="in other chain" evidence="14">
    <location>
        <begin position="126"/>
        <end position="128"/>
    </location>
    <ligand>
        <name>substrate</name>
        <note>ligand shared between dimeric partners</note>
    </ligand>
</feature>
<evidence type="ECO:0000256" key="1">
    <source>
        <dbReference type="ARBA" id="ARBA00001946"/>
    </source>
</evidence>
<feature type="binding site" description="in other chain" evidence="14">
    <location>
        <begin position="170"/>
        <end position="172"/>
    </location>
    <ligand>
        <name>substrate</name>
        <note>ligand shared between dimeric partners</note>
    </ligand>
</feature>
<feature type="domain" description="Phosphofructokinase" evidence="15">
    <location>
        <begin position="3"/>
        <end position="277"/>
    </location>
</feature>
<evidence type="ECO:0000256" key="4">
    <source>
        <dbReference type="ARBA" id="ARBA00022490"/>
    </source>
</evidence>
<dbReference type="InterPro" id="IPR015912">
    <property type="entry name" value="Phosphofructokinase_CS"/>
</dbReference>
<proteinExistence type="inferred from homology"/>
<feature type="binding site" evidence="14">
    <location>
        <position position="11"/>
    </location>
    <ligand>
        <name>ATP</name>
        <dbReference type="ChEBI" id="CHEBI:30616"/>
    </ligand>
</feature>
<evidence type="ECO:0000256" key="12">
    <source>
        <dbReference type="ARBA" id="ARBA00023152"/>
    </source>
</evidence>
<feature type="binding site" evidence="14">
    <location>
        <begin position="102"/>
        <end position="105"/>
    </location>
    <ligand>
        <name>ATP</name>
        <dbReference type="ChEBI" id="CHEBI:30616"/>
    </ligand>
</feature>
<reference evidence="16" key="2">
    <citation type="journal article" date="2021" name="PeerJ">
        <title>Extensive microbial diversity within the chicken gut microbiome revealed by metagenomics and culture.</title>
        <authorList>
            <person name="Gilroy R."/>
            <person name="Ravi A."/>
            <person name="Getino M."/>
            <person name="Pursley I."/>
            <person name="Horton D.L."/>
            <person name="Alikhan N.F."/>
            <person name="Baker D."/>
            <person name="Gharbi K."/>
            <person name="Hall N."/>
            <person name="Watson M."/>
            <person name="Adriaenssens E.M."/>
            <person name="Foster-Nyarko E."/>
            <person name="Jarju S."/>
            <person name="Secka A."/>
            <person name="Antonio M."/>
            <person name="Oren A."/>
            <person name="Chaudhuri R.R."/>
            <person name="La Ragione R."/>
            <person name="Hildebrand F."/>
            <person name="Pallen M.J."/>
        </authorList>
    </citation>
    <scope>NUCLEOTIDE SEQUENCE</scope>
    <source>
        <strain evidence="16">ChiHjej12B11-7776</strain>
    </source>
</reference>
<dbReference type="GO" id="GO:0005524">
    <property type="term" value="F:ATP binding"/>
    <property type="evidence" value="ECO:0007669"/>
    <property type="project" value="UniProtKB-KW"/>
</dbReference>
<feature type="binding site" evidence="14">
    <location>
        <begin position="72"/>
        <end position="73"/>
    </location>
    <ligand>
        <name>ATP</name>
        <dbReference type="ChEBI" id="CHEBI:30616"/>
    </ligand>
</feature>
<evidence type="ECO:0000256" key="3">
    <source>
        <dbReference type="ARBA" id="ARBA00004679"/>
    </source>
</evidence>
<feature type="binding site" description="in other chain" evidence="14">
    <location>
        <begin position="251"/>
        <end position="254"/>
    </location>
    <ligand>
        <name>substrate</name>
        <note>ligand shared between dimeric partners</note>
    </ligand>
</feature>
<feature type="binding site" evidence="14">
    <location>
        <position position="245"/>
    </location>
    <ligand>
        <name>substrate</name>
        <note>ligand shared between dimeric partners</note>
    </ligand>
</feature>
<evidence type="ECO:0000313" key="17">
    <source>
        <dbReference type="Proteomes" id="UP000886852"/>
    </source>
</evidence>
<evidence type="ECO:0000256" key="14">
    <source>
        <dbReference type="HAMAP-Rule" id="MF_00339"/>
    </source>
</evidence>
<comment type="function">
    <text evidence="14">Catalyzes the phosphorylation of D-fructose 6-phosphate to fructose 1,6-bisphosphate by ATP, the first committing step of glycolysis.</text>
</comment>
<dbReference type="GO" id="GO:0070095">
    <property type="term" value="F:fructose-6-phosphate binding"/>
    <property type="evidence" value="ECO:0007669"/>
    <property type="project" value="TreeGrafter"/>
</dbReference>
<dbReference type="NCBIfam" id="NF002872">
    <property type="entry name" value="PRK03202.1"/>
    <property type="match status" value="1"/>
</dbReference>
<feature type="binding site" description="in other chain" evidence="14">
    <location>
        <position position="223"/>
    </location>
    <ligand>
        <name>substrate</name>
        <note>ligand shared between dimeric partners</note>
    </ligand>
</feature>
<dbReference type="PANTHER" id="PTHR13697:SF4">
    <property type="entry name" value="ATP-DEPENDENT 6-PHOSPHOFRUCTOKINASE"/>
    <property type="match status" value="1"/>
</dbReference>
<dbReference type="Gene3D" id="3.40.50.450">
    <property type="match status" value="1"/>
</dbReference>
<dbReference type="GO" id="GO:0016208">
    <property type="term" value="F:AMP binding"/>
    <property type="evidence" value="ECO:0007669"/>
    <property type="project" value="TreeGrafter"/>
</dbReference>
<evidence type="ECO:0000256" key="7">
    <source>
        <dbReference type="ARBA" id="ARBA00022723"/>
    </source>
</evidence>
<dbReference type="SUPFAM" id="SSF53784">
    <property type="entry name" value="Phosphofructokinase"/>
    <property type="match status" value="1"/>
</dbReference>
<accession>A0A9D1SPG8</accession>
<dbReference type="GO" id="GO:0030388">
    <property type="term" value="P:fructose 1,6-bisphosphate metabolic process"/>
    <property type="evidence" value="ECO:0007669"/>
    <property type="project" value="TreeGrafter"/>
</dbReference>
<dbReference type="InterPro" id="IPR035966">
    <property type="entry name" value="PKF_sf"/>
</dbReference>
<dbReference type="GO" id="GO:0046872">
    <property type="term" value="F:metal ion binding"/>
    <property type="evidence" value="ECO:0007669"/>
    <property type="project" value="UniProtKB-KW"/>
</dbReference>
<keyword evidence="10 14" id="KW-0067">ATP-binding</keyword>
<comment type="cofactor">
    <cofactor evidence="1 14">
        <name>Mg(2+)</name>
        <dbReference type="ChEBI" id="CHEBI:18420"/>
    </cofactor>
</comment>
<dbReference type="GO" id="GO:0003872">
    <property type="term" value="F:6-phosphofructokinase activity"/>
    <property type="evidence" value="ECO:0007669"/>
    <property type="project" value="UniProtKB-UniRule"/>
</dbReference>
<dbReference type="Gene3D" id="3.40.50.460">
    <property type="entry name" value="Phosphofructokinase domain"/>
    <property type="match status" value="1"/>
</dbReference>
<dbReference type="FunFam" id="3.40.50.450:FF:000001">
    <property type="entry name" value="ATP-dependent 6-phosphofructokinase"/>
    <property type="match status" value="1"/>
</dbReference>
<name>A0A9D1SPG8_9BACT</name>